<feature type="compositionally biased region" description="Pro residues" evidence="1">
    <location>
        <begin position="402"/>
        <end position="414"/>
    </location>
</feature>
<sequence length="485" mass="51086">MCPKHSDYQSVRANTPLSRPPSPSSLSSLDTQALLDLSLAVEEDLQDTSLVQTQPLKQVVQTQSPVPKESKDRRSVDTIFALRWYYNHGPNRRSQGAFLPELPATSPLEQHVSYPLLIPPPQPLEASLSPPTPPPEQHISISAAFEPQIAELPGSVPPTAVLCAPKSPASDLPERQPSGQTSLSDLQSPRHMGSPRTSPKVEGVAKFEEIQGQEEQHQSQSTPQHKEQTQTQGKANKTQALPPDKAAGASFSAAATFTTLNRKQPLAPIKVVPSTSRSSSQTRPSSSTQSNQVGANTTKAARTLPPVILSPYPMSAPLPTIIPLASPNQTTTAPGPEPSPRHDISLDLSSGLVVVSLGLGLGLDLGQVTSALAPSTVPSSAPATRSQFPLNPCPNLTSSNPPRTPQSTPGPNPNFAPLTPSAAAAAGINLNFAPPPKISAGPSGTGLERGGLVEWTRRRYGSFPGKWWGTGSGGRRSLTLLSFGG</sequence>
<feature type="compositionally biased region" description="Low complexity" evidence="1">
    <location>
        <begin position="273"/>
        <end position="290"/>
    </location>
</feature>
<keyword evidence="3" id="KW-1185">Reference proteome</keyword>
<feature type="compositionally biased region" description="Basic and acidic residues" evidence="1">
    <location>
        <begin position="203"/>
        <end position="217"/>
    </location>
</feature>
<dbReference type="KEGG" id="cthr:CTHT_0066590"/>
<evidence type="ECO:0000256" key="1">
    <source>
        <dbReference type="SAM" id="MobiDB-lite"/>
    </source>
</evidence>
<dbReference type="RefSeq" id="XP_006696955.1">
    <property type="nucleotide sequence ID" value="XM_006696892.1"/>
</dbReference>
<protein>
    <submittedName>
        <fullName evidence="2">Uncharacterized protein</fullName>
    </submittedName>
</protein>
<dbReference type="Proteomes" id="UP000008066">
    <property type="component" value="Unassembled WGS sequence"/>
</dbReference>
<dbReference type="HOGENOM" id="CLU_562563_0_0_1"/>
<proteinExistence type="predicted"/>
<feature type="compositionally biased region" description="Polar residues" evidence="1">
    <location>
        <begin position="218"/>
        <end position="239"/>
    </location>
</feature>
<feature type="region of interest" description="Disordered" evidence="1">
    <location>
        <begin position="114"/>
        <end position="138"/>
    </location>
</feature>
<organism evidence="3">
    <name type="scientific">Chaetomium thermophilum (strain DSM 1495 / CBS 144.50 / IMI 039719)</name>
    <name type="common">Thermochaetoides thermophila</name>
    <dbReference type="NCBI Taxonomy" id="759272"/>
    <lineage>
        <taxon>Eukaryota</taxon>
        <taxon>Fungi</taxon>
        <taxon>Dikarya</taxon>
        <taxon>Ascomycota</taxon>
        <taxon>Pezizomycotina</taxon>
        <taxon>Sordariomycetes</taxon>
        <taxon>Sordariomycetidae</taxon>
        <taxon>Sordariales</taxon>
        <taxon>Chaetomiaceae</taxon>
        <taxon>Thermochaetoides</taxon>
    </lineage>
</organism>
<dbReference type="AlphaFoldDB" id="G0SGJ8"/>
<evidence type="ECO:0000313" key="2">
    <source>
        <dbReference type="EMBL" id="EGS17337.1"/>
    </source>
</evidence>
<feature type="compositionally biased region" description="Polar residues" evidence="1">
    <location>
        <begin position="291"/>
        <end position="300"/>
    </location>
</feature>
<name>G0SGJ8_CHATD</name>
<reference evidence="2 3" key="1">
    <citation type="journal article" date="2011" name="Cell">
        <title>Insight into structure and assembly of the nuclear pore complex by utilizing the genome of a eukaryotic thermophile.</title>
        <authorList>
            <person name="Amlacher S."/>
            <person name="Sarges P."/>
            <person name="Flemming D."/>
            <person name="van Noort V."/>
            <person name="Kunze R."/>
            <person name="Devos D.P."/>
            <person name="Arumugam M."/>
            <person name="Bork P."/>
            <person name="Hurt E."/>
        </authorList>
    </citation>
    <scope>NUCLEOTIDE SEQUENCE [LARGE SCALE GENOMIC DNA]</scope>
    <source>
        <strain evidence="3">DSM 1495 / CBS 144.50 / IMI 039719</strain>
    </source>
</reference>
<dbReference type="EMBL" id="GL988047">
    <property type="protein sequence ID" value="EGS17337.1"/>
    <property type="molecule type" value="Genomic_DNA"/>
</dbReference>
<dbReference type="OMA" id="SEDMASW"/>
<feature type="region of interest" description="Disordered" evidence="1">
    <location>
        <begin position="373"/>
        <end position="420"/>
    </location>
</feature>
<feature type="region of interest" description="Disordered" evidence="1">
    <location>
        <begin position="160"/>
        <end position="247"/>
    </location>
</feature>
<gene>
    <name evidence="2" type="ORF">CTHT_0066590</name>
</gene>
<feature type="region of interest" description="Disordered" evidence="1">
    <location>
        <begin position="320"/>
        <end position="344"/>
    </location>
</feature>
<dbReference type="GeneID" id="18260697"/>
<feature type="compositionally biased region" description="Polar residues" evidence="1">
    <location>
        <begin position="373"/>
        <end position="401"/>
    </location>
</feature>
<feature type="compositionally biased region" description="Polar residues" evidence="1">
    <location>
        <begin position="177"/>
        <end position="187"/>
    </location>
</feature>
<feature type="region of interest" description="Disordered" evidence="1">
    <location>
        <begin position="268"/>
        <end position="304"/>
    </location>
</feature>
<feature type="region of interest" description="Disordered" evidence="1">
    <location>
        <begin position="1"/>
        <end position="29"/>
    </location>
</feature>
<accession>G0SGJ8</accession>
<evidence type="ECO:0000313" key="3">
    <source>
        <dbReference type="Proteomes" id="UP000008066"/>
    </source>
</evidence>